<name>A0A2U7UAF6_9VIRU</name>
<proteinExistence type="predicted"/>
<accession>A0A2U7UAF6</accession>
<dbReference type="KEGG" id="vg:36844506"/>
<dbReference type="Proteomes" id="UP000248852">
    <property type="component" value="Segment"/>
</dbReference>
<dbReference type="RefSeq" id="YP_009483634.1">
    <property type="nucleotide sequence ID" value="NC_037667.1"/>
</dbReference>
<gene>
    <name evidence="2" type="ORF">pqer_cds_943</name>
</gene>
<evidence type="ECO:0000256" key="1">
    <source>
        <dbReference type="SAM" id="MobiDB-lite"/>
    </source>
</evidence>
<sequence>MADGGVIRSTTVSRQERHQPNLGDTASGDEQERADTAGVTFADEDDVTRELWSEGDHFEGVIDKGRPIDLDVLTRQLGPEEEGSKYEYWELPSGEFIRTRLVNEN</sequence>
<dbReference type="EMBL" id="MG011689">
    <property type="protein sequence ID" value="AVK75365.1"/>
    <property type="molecule type" value="Genomic_DNA"/>
</dbReference>
<reference evidence="2" key="1">
    <citation type="journal article" date="2018" name="Nat. Commun.">
        <title>Diversity and evolution of the emerging Pandoraviridae family.</title>
        <authorList>
            <person name="Legendre M."/>
            <person name="Fabre E."/>
            <person name="Poirot O."/>
            <person name="Jeudy S."/>
            <person name="Lartigue A."/>
            <person name="Alempic J.M."/>
            <person name="Beucher L."/>
            <person name="Philippe N."/>
            <person name="Bertaux L."/>
            <person name="Christo-Foroux E."/>
            <person name="Labadie K."/>
            <person name="Coute Y."/>
            <person name="Abergel C."/>
            <person name="Claverie J.M."/>
        </authorList>
    </citation>
    <scope>NUCLEOTIDE SEQUENCE [LARGE SCALE GENOMIC DNA]</scope>
    <source>
        <strain evidence="2">Quercus</strain>
    </source>
</reference>
<feature type="region of interest" description="Disordered" evidence="1">
    <location>
        <begin position="1"/>
        <end position="41"/>
    </location>
</feature>
<organism evidence="2">
    <name type="scientific">Pandoravirus quercus</name>
    <dbReference type="NCBI Taxonomy" id="2107709"/>
    <lineage>
        <taxon>Viruses</taxon>
        <taxon>Pandoravirus</taxon>
    </lineage>
</organism>
<protein>
    <submittedName>
        <fullName evidence="2">Uncharacterized protein</fullName>
    </submittedName>
</protein>
<dbReference type="GeneID" id="36844506"/>
<evidence type="ECO:0000313" key="2">
    <source>
        <dbReference type="EMBL" id="AVK75365.1"/>
    </source>
</evidence>